<protein>
    <submittedName>
        <fullName evidence="2">Uncharacterized protein</fullName>
    </submittedName>
</protein>
<keyword evidence="1" id="KW-0472">Membrane</keyword>
<dbReference type="EMBL" id="LSFM01000022">
    <property type="protein sequence ID" value="OBY64238.1"/>
    <property type="molecule type" value="Genomic_DNA"/>
</dbReference>
<dbReference type="AlphaFoldDB" id="A0A1B8TXA0"/>
<dbReference type="Proteomes" id="UP000092584">
    <property type="component" value="Unassembled WGS sequence"/>
</dbReference>
<comment type="caution">
    <text evidence="2">The sequence shown here is derived from an EMBL/GenBank/DDBJ whole genome shotgun (WGS) entry which is preliminary data.</text>
</comment>
<dbReference type="KEGG" id="pob:LPB03_04940"/>
<dbReference type="STRING" id="1774273.LPB03_04940"/>
<gene>
    <name evidence="2" type="ORF">LPB3_07555</name>
</gene>
<evidence type="ECO:0000313" key="2">
    <source>
        <dbReference type="EMBL" id="OBY64238.1"/>
    </source>
</evidence>
<name>A0A1B8TXA0_9FLAO</name>
<proteinExistence type="predicted"/>
<dbReference type="OrthoDB" id="1203114at2"/>
<feature type="transmembrane region" description="Helical" evidence="1">
    <location>
        <begin position="29"/>
        <end position="50"/>
    </location>
</feature>
<feature type="transmembrane region" description="Helical" evidence="1">
    <location>
        <begin position="7"/>
        <end position="23"/>
    </location>
</feature>
<accession>A0A1B8TXA0</accession>
<sequence>MDHNTKASFFGGLFLSSIVHIGVEDIITTIVLAIVGAVVSFFVSVVLKWLHNKVKIKTKK</sequence>
<evidence type="ECO:0000313" key="3">
    <source>
        <dbReference type="Proteomes" id="UP000092584"/>
    </source>
</evidence>
<keyword evidence="3" id="KW-1185">Reference proteome</keyword>
<organism evidence="2 3">
    <name type="scientific">Polaribacter vadi</name>
    <dbReference type="NCBI Taxonomy" id="1774273"/>
    <lineage>
        <taxon>Bacteria</taxon>
        <taxon>Pseudomonadati</taxon>
        <taxon>Bacteroidota</taxon>
        <taxon>Flavobacteriia</taxon>
        <taxon>Flavobacteriales</taxon>
        <taxon>Flavobacteriaceae</taxon>
    </lineage>
</organism>
<reference evidence="3" key="1">
    <citation type="submission" date="2016-02" db="EMBL/GenBank/DDBJ databases">
        <authorList>
            <person name="Shin S.-K."/>
            <person name="Yi H."/>
            <person name="Kim E."/>
        </authorList>
    </citation>
    <scope>NUCLEOTIDE SEQUENCE [LARGE SCALE GENOMIC DNA]</scope>
    <source>
        <strain evidence="3">LPB0003</strain>
    </source>
</reference>
<evidence type="ECO:0000256" key="1">
    <source>
        <dbReference type="SAM" id="Phobius"/>
    </source>
</evidence>
<dbReference type="RefSeq" id="WP_065318987.1">
    <property type="nucleotide sequence ID" value="NZ_CP017477.1"/>
</dbReference>
<keyword evidence="1" id="KW-1133">Transmembrane helix</keyword>
<keyword evidence="1" id="KW-0812">Transmembrane</keyword>